<reference evidence="1 2" key="1">
    <citation type="submission" date="2016-10" db="EMBL/GenBank/DDBJ databases">
        <authorList>
            <person name="de Groot N.N."/>
        </authorList>
    </citation>
    <scope>NUCLEOTIDE SEQUENCE [LARGE SCALE GENOMIC DNA]</scope>
    <source>
        <strain evidence="1 2">IPL20</strain>
    </source>
</reference>
<organism evidence="1 2">
    <name type="scientific">Devosia crocina</name>
    <dbReference type="NCBI Taxonomy" id="429728"/>
    <lineage>
        <taxon>Bacteria</taxon>
        <taxon>Pseudomonadati</taxon>
        <taxon>Pseudomonadota</taxon>
        <taxon>Alphaproteobacteria</taxon>
        <taxon>Hyphomicrobiales</taxon>
        <taxon>Devosiaceae</taxon>
        <taxon>Devosia</taxon>
    </lineage>
</organism>
<dbReference type="AlphaFoldDB" id="A0A1I7N5A9"/>
<dbReference type="EMBL" id="FPCK01000001">
    <property type="protein sequence ID" value="SFV29825.1"/>
    <property type="molecule type" value="Genomic_DNA"/>
</dbReference>
<protein>
    <submittedName>
        <fullName evidence="1">Uncharacterized protein</fullName>
    </submittedName>
</protein>
<name>A0A1I7N5A9_9HYPH</name>
<sequence length="64" mass="6600">MAGISFLAGGLSAFPSNDIVDVGGCKVNEDKSFAERRKCASRVFRGEAVGVELEQALALLGGLA</sequence>
<dbReference type="Proteomes" id="UP000199074">
    <property type="component" value="Unassembled WGS sequence"/>
</dbReference>
<keyword evidence="2" id="KW-1185">Reference proteome</keyword>
<proteinExistence type="predicted"/>
<gene>
    <name evidence="1" type="ORF">SAMN05216456_0847</name>
</gene>
<evidence type="ECO:0000313" key="2">
    <source>
        <dbReference type="Proteomes" id="UP000199074"/>
    </source>
</evidence>
<accession>A0A1I7N5A9</accession>
<evidence type="ECO:0000313" key="1">
    <source>
        <dbReference type="EMBL" id="SFV29825.1"/>
    </source>
</evidence>